<evidence type="ECO:0000256" key="1">
    <source>
        <dbReference type="ARBA" id="ARBA00004141"/>
    </source>
</evidence>
<evidence type="ECO:0000256" key="3">
    <source>
        <dbReference type="ARBA" id="ARBA00022692"/>
    </source>
</evidence>
<evidence type="ECO:0000256" key="5">
    <source>
        <dbReference type="ARBA" id="ARBA00023136"/>
    </source>
</evidence>
<sequence length="227" mass="25668">MKWKIFVLVVSVLLPFLLLPLALSSYEEGYMTFIGAVMAAIAVEDSNLHERIALKILLLVGTKIKQKMNYNDESKDGFYEIISKRYTRLGLISSHEVSVIFLFTLLIFLWMFRDPKFIPGWTSALGFKSNVGDSTVAVSIVFLMFFLPSNFRDLNSRPILEWKTATLKFPWGVVLLFGASSSLAQGCTDNWSFRHADSEANGPGITITWTSSCYHLLQHRSNHIICS</sequence>
<dbReference type="EMBL" id="CAXIEN010000028">
    <property type="protein sequence ID" value="CAL1267390.1"/>
    <property type="molecule type" value="Genomic_DNA"/>
</dbReference>
<keyword evidence="3 6" id="KW-0812">Transmembrane</keyword>
<comment type="subcellular location">
    <subcellularLocation>
        <location evidence="1">Membrane</location>
        <topology evidence="1">Multi-pass membrane protein</topology>
    </subcellularLocation>
</comment>
<feature type="transmembrane region" description="Helical" evidence="6">
    <location>
        <begin position="86"/>
        <end position="111"/>
    </location>
</feature>
<keyword evidence="7" id="KW-0732">Signal</keyword>
<dbReference type="GO" id="GO:0005886">
    <property type="term" value="C:plasma membrane"/>
    <property type="evidence" value="ECO:0007669"/>
    <property type="project" value="TreeGrafter"/>
</dbReference>
<feature type="transmembrane region" description="Helical" evidence="6">
    <location>
        <begin position="131"/>
        <end position="147"/>
    </location>
</feature>
<dbReference type="InterPro" id="IPR001898">
    <property type="entry name" value="SLC13A/DASS"/>
</dbReference>
<dbReference type="AlphaFoldDB" id="A0AAV1Z742"/>
<evidence type="ECO:0000256" key="7">
    <source>
        <dbReference type="SAM" id="SignalP"/>
    </source>
</evidence>
<dbReference type="GO" id="GO:0015556">
    <property type="term" value="F:C4-dicarboxylate transmembrane transporter activity"/>
    <property type="evidence" value="ECO:0007669"/>
    <property type="project" value="UniProtKB-ARBA"/>
</dbReference>
<dbReference type="Pfam" id="PF00939">
    <property type="entry name" value="Na_sulph_symp"/>
    <property type="match status" value="1"/>
</dbReference>
<keyword evidence="9" id="KW-1185">Reference proteome</keyword>
<reference evidence="8 9" key="1">
    <citation type="submission" date="2024-04" db="EMBL/GenBank/DDBJ databases">
        <authorList>
            <person name="Rising A."/>
            <person name="Reimegard J."/>
            <person name="Sonavane S."/>
            <person name="Akerstrom W."/>
            <person name="Nylinder S."/>
            <person name="Hedman E."/>
            <person name="Kallberg Y."/>
        </authorList>
    </citation>
    <scope>NUCLEOTIDE SEQUENCE [LARGE SCALE GENOMIC DNA]</scope>
</reference>
<keyword evidence="4 6" id="KW-1133">Transmembrane helix</keyword>
<keyword evidence="5 6" id="KW-0472">Membrane</keyword>
<evidence type="ECO:0000256" key="4">
    <source>
        <dbReference type="ARBA" id="ARBA00022989"/>
    </source>
</evidence>
<organism evidence="8 9">
    <name type="scientific">Larinioides sclopetarius</name>
    <dbReference type="NCBI Taxonomy" id="280406"/>
    <lineage>
        <taxon>Eukaryota</taxon>
        <taxon>Metazoa</taxon>
        <taxon>Ecdysozoa</taxon>
        <taxon>Arthropoda</taxon>
        <taxon>Chelicerata</taxon>
        <taxon>Arachnida</taxon>
        <taxon>Araneae</taxon>
        <taxon>Araneomorphae</taxon>
        <taxon>Entelegynae</taxon>
        <taxon>Araneoidea</taxon>
        <taxon>Araneidae</taxon>
        <taxon>Larinioides</taxon>
    </lineage>
</organism>
<name>A0AAV1Z742_9ARAC</name>
<accession>A0AAV1Z742</accession>
<evidence type="ECO:0000256" key="2">
    <source>
        <dbReference type="ARBA" id="ARBA00006772"/>
    </source>
</evidence>
<feature type="chain" id="PRO_5043785496" evidence="7">
    <location>
        <begin position="25"/>
        <end position="227"/>
    </location>
</feature>
<comment type="similarity">
    <text evidence="2">Belongs to the SLC13A/DASS transporter (TC 2.A.47) family. NADC subfamily.</text>
</comment>
<evidence type="ECO:0000256" key="6">
    <source>
        <dbReference type="SAM" id="Phobius"/>
    </source>
</evidence>
<feature type="signal peptide" evidence="7">
    <location>
        <begin position="1"/>
        <end position="24"/>
    </location>
</feature>
<dbReference type="PANTHER" id="PTHR10283">
    <property type="entry name" value="SOLUTE CARRIER FAMILY 13 MEMBER"/>
    <property type="match status" value="1"/>
</dbReference>
<evidence type="ECO:0000313" key="9">
    <source>
        <dbReference type="Proteomes" id="UP001497382"/>
    </source>
</evidence>
<proteinExistence type="inferred from homology"/>
<dbReference type="Proteomes" id="UP001497382">
    <property type="component" value="Unassembled WGS sequence"/>
</dbReference>
<comment type="caution">
    <text evidence="8">The sequence shown here is derived from an EMBL/GenBank/DDBJ whole genome shotgun (WGS) entry which is preliminary data.</text>
</comment>
<gene>
    <name evidence="8" type="ORF">LARSCL_LOCUS3640</name>
</gene>
<dbReference type="GO" id="GO:0005310">
    <property type="term" value="F:dicarboxylic acid transmembrane transporter activity"/>
    <property type="evidence" value="ECO:0007669"/>
    <property type="project" value="UniProtKB-ARBA"/>
</dbReference>
<protein>
    <submittedName>
        <fullName evidence="8">Uncharacterized protein</fullName>
    </submittedName>
</protein>
<evidence type="ECO:0000313" key="8">
    <source>
        <dbReference type="EMBL" id="CAL1267390.1"/>
    </source>
</evidence>
<dbReference type="PANTHER" id="PTHR10283:SF82">
    <property type="entry name" value="SOLUTE CARRIER FAMILY 13 MEMBER 2"/>
    <property type="match status" value="1"/>
</dbReference>